<gene>
    <name evidence="1" type="ORF">XYCOK13_34770</name>
</gene>
<protein>
    <submittedName>
        <fullName evidence="1">Uncharacterized protein</fullName>
    </submittedName>
</protein>
<sequence length="135" mass="15405">MSYYNNETKHIFIEIINEGFADIRLTDISINGDNRPQAANLGLSFTGRLVLGGIEDDPKSQFVSIDEVPISRKLSMDEIEQLINEENNNIPIHYGIQIINDEDIEDITIKYKYMGITKTIKSKFMCKFPQLDCAT</sequence>
<dbReference type="EMBL" id="BOVK01000054">
    <property type="protein sequence ID" value="GIQ70653.1"/>
    <property type="molecule type" value="Genomic_DNA"/>
</dbReference>
<name>A0A8J4H8J5_9BACL</name>
<evidence type="ECO:0000313" key="1">
    <source>
        <dbReference type="EMBL" id="GIQ70653.1"/>
    </source>
</evidence>
<accession>A0A8J4H8J5</accession>
<dbReference type="Proteomes" id="UP000677918">
    <property type="component" value="Unassembled WGS sequence"/>
</dbReference>
<evidence type="ECO:0000313" key="2">
    <source>
        <dbReference type="Proteomes" id="UP000677918"/>
    </source>
</evidence>
<dbReference type="AlphaFoldDB" id="A0A8J4H8J5"/>
<keyword evidence="2" id="KW-1185">Reference proteome</keyword>
<comment type="caution">
    <text evidence="1">The sequence shown here is derived from an EMBL/GenBank/DDBJ whole genome shotgun (WGS) entry which is preliminary data.</text>
</comment>
<organism evidence="1 2">
    <name type="scientific">Xylanibacillus composti</name>
    <dbReference type="NCBI Taxonomy" id="1572762"/>
    <lineage>
        <taxon>Bacteria</taxon>
        <taxon>Bacillati</taxon>
        <taxon>Bacillota</taxon>
        <taxon>Bacilli</taxon>
        <taxon>Bacillales</taxon>
        <taxon>Paenibacillaceae</taxon>
        <taxon>Xylanibacillus</taxon>
    </lineage>
</organism>
<proteinExistence type="predicted"/>
<reference evidence="1" key="1">
    <citation type="submission" date="2021-04" db="EMBL/GenBank/DDBJ databases">
        <title>Draft genome sequence of Xylanibacillus composti strain K13.</title>
        <authorList>
            <person name="Uke A."/>
            <person name="Chhe C."/>
            <person name="Baramee S."/>
            <person name="Kosugi A."/>
        </authorList>
    </citation>
    <scope>NUCLEOTIDE SEQUENCE</scope>
    <source>
        <strain evidence="1">K13</strain>
    </source>
</reference>